<dbReference type="AlphaFoldDB" id="A0A1Y5MFL7"/>
<dbReference type="Proteomes" id="UP000594508">
    <property type="component" value="Chromosome"/>
</dbReference>
<accession>A0A1Y5MFL7</accession>
<organism evidence="1 6">
    <name type="scientific">Campylobacter concisus</name>
    <dbReference type="NCBI Taxonomy" id="199"/>
    <lineage>
        <taxon>Bacteria</taxon>
        <taxon>Pseudomonadati</taxon>
        <taxon>Campylobacterota</taxon>
        <taxon>Epsilonproteobacteria</taxon>
        <taxon>Campylobacterales</taxon>
        <taxon>Campylobacteraceae</taxon>
        <taxon>Campylobacter</taxon>
    </lineage>
</organism>
<evidence type="ECO:0000313" key="5">
    <source>
        <dbReference type="Proteomes" id="UP000195893"/>
    </source>
</evidence>
<evidence type="ECO:0000313" key="3">
    <source>
        <dbReference type="EMBL" id="QPH89988.1"/>
    </source>
</evidence>
<dbReference type="EMBL" id="CP049232">
    <property type="protein sequence ID" value="QPI05814.1"/>
    <property type="molecule type" value="Genomic_DNA"/>
</dbReference>
<evidence type="ECO:0000313" key="6">
    <source>
        <dbReference type="Proteomes" id="UP000196317"/>
    </source>
</evidence>
<sequence length="152" mass="16941">MKRIFLFVILVIFASGCSSGRHSIPLNKGAYKQTNIYSISEALNLEAAKKELAGFENVRLEFGSNDQNKSVIKANVKVQRFITDSGDIKGYCQEAFVAVIKRYMIAAKKQNADVANIVSFWRADAKYLKDEFVCMSSKSSVGVVMRADLVQK</sequence>
<dbReference type="Proteomes" id="UP000195893">
    <property type="component" value="Unassembled WGS sequence"/>
</dbReference>
<dbReference type="Proteomes" id="UP000196317">
    <property type="component" value="Unassembled WGS sequence"/>
</dbReference>
<dbReference type="EMBL" id="NDYQ01000004">
    <property type="protein sequence ID" value="OUT18148.1"/>
    <property type="molecule type" value="Genomic_DNA"/>
</dbReference>
<reference evidence="3" key="4">
    <citation type="submission" date="2020-08" db="EMBL/GenBank/DDBJ databases">
        <title>Analysis of Completed Campylobacter concisus Genomes Identified Genomospecies Features, Novel plasmids and Their Association with Severe Ulcerative Colitis.</title>
        <authorList>
            <person name="Zhang L."/>
        </authorList>
    </citation>
    <scope>NUCLEOTIDE SEQUENCE</scope>
    <source>
        <strain evidence="3">P1CDO2</strain>
    </source>
</reference>
<evidence type="ECO:0000313" key="7">
    <source>
        <dbReference type="Proteomes" id="UP000594508"/>
    </source>
</evidence>
<evidence type="ECO:0000313" key="8">
    <source>
        <dbReference type="Proteomes" id="UP000594535"/>
    </source>
</evidence>
<evidence type="ECO:0000313" key="1">
    <source>
        <dbReference type="EMBL" id="OUT07388.1"/>
    </source>
</evidence>
<proteinExistence type="predicted"/>
<dbReference type="EMBL" id="CP060707">
    <property type="protein sequence ID" value="QPH89988.1"/>
    <property type="molecule type" value="Genomic_DNA"/>
</dbReference>
<evidence type="ECO:0000313" key="4">
    <source>
        <dbReference type="EMBL" id="QPI05814.1"/>
    </source>
</evidence>
<reference evidence="4 8" key="3">
    <citation type="journal article" date="2020" name="Microb. Genom.">
        <title>Analysis of complete Campylobacter concisus genomes identifies genomospecies features, secretion systems and novel plasmids and their association with severe ulcerative colitis.</title>
        <authorList>
            <person name="Liu F."/>
            <person name="Chen S."/>
            <person name="Luu L.D.W."/>
            <person name="Lee S.A."/>
            <person name="Tay A.C.Y."/>
            <person name="Wu R."/>
            <person name="Riordan S.M."/>
            <person name="Lan R."/>
            <person name="Liu L."/>
            <person name="Zhang L."/>
        </authorList>
    </citation>
    <scope>NUCLEOTIDE SEQUENCE [LARGE SCALE GENOMIC DNA]</scope>
    <source>
        <strain evidence="4 8">H9O-S2</strain>
    </source>
</reference>
<evidence type="ECO:0008006" key="9">
    <source>
        <dbReference type="Google" id="ProtNLM"/>
    </source>
</evidence>
<dbReference type="EMBL" id="NDYN01000006">
    <property type="protein sequence ID" value="OUT07388.1"/>
    <property type="molecule type" value="Genomic_DNA"/>
</dbReference>
<protein>
    <recommendedName>
        <fullName evidence="9">Lipoprotein</fullName>
    </recommendedName>
</protein>
<dbReference type="PROSITE" id="PS51257">
    <property type="entry name" value="PROKAR_LIPOPROTEIN"/>
    <property type="match status" value="1"/>
</dbReference>
<dbReference type="Proteomes" id="UP000594535">
    <property type="component" value="Chromosome"/>
</dbReference>
<dbReference type="RefSeq" id="WP_035169741.1">
    <property type="nucleotide sequence ID" value="NZ_CABPTT010000001.1"/>
</dbReference>
<reference evidence="3 7" key="2">
    <citation type="journal article" date="2018" name="Emerg. Microbes Infect.">
        <title>Genomic analysis of oral Campylobacter concisus strains identified a potential bacterial molecular marker associated with active Crohn's disease.</title>
        <authorList>
            <person name="Liu F."/>
            <person name="Ma R."/>
            <person name="Tay C.Y.A."/>
            <person name="Octavia S."/>
            <person name="Lan R."/>
            <person name="Chung H.K.L."/>
            <person name="Riordan S.M."/>
            <person name="Grimm M.C."/>
            <person name="Leong R.W."/>
            <person name="Tanaka M.M."/>
            <person name="Connor S."/>
            <person name="Zhang L."/>
        </authorList>
    </citation>
    <scope>NUCLEOTIDE SEQUENCE [LARGE SCALE GENOMIC DNA]</scope>
    <source>
        <strain evidence="3 7">P1CDO2</strain>
    </source>
</reference>
<name>A0A1Y5MFL7_9BACT</name>
<evidence type="ECO:0000313" key="2">
    <source>
        <dbReference type="EMBL" id="OUT18148.1"/>
    </source>
</evidence>
<gene>
    <name evidence="2" type="ORF">B9N60_03365</name>
    <name evidence="1" type="ORF">B9N65_07155</name>
    <name evidence="3" type="ORF">CVT00_00090</name>
    <name evidence="4" type="ORF">G5B96_00090</name>
</gene>
<reference evidence="5 6" key="1">
    <citation type="submission" date="2017-04" db="EMBL/GenBank/DDBJ databases">
        <title>Complete genome of Campylobacter concisus ATCC 33237T and draft genomes for an additional eight well characterized C. concisus strains.</title>
        <authorList>
            <person name="Cornelius A.J."/>
            <person name="Miller W.G."/>
            <person name="Lastovica A.J."/>
            <person name="On S.L."/>
            <person name="French N.P."/>
            <person name="Vandenberg O."/>
            <person name="Biggs P.J."/>
        </authorList>
    </citation>
    <scope>NUCLEOTIDE SEQUENCE [LARGE SCALE GENOMIC DNA]</scope>
    <source>
        <strain evidence="1 6">CCUG 19995</strain>
        <strain evidence="2 5">Lasto127.99</strain>
    </source>
</reference>